<protein>
    <recommendedName>
        <fullName evidence="1">AB hydrolase-1 domain-containing protein</fullName>
    </recommendedName>
</protein>
<feature type="domain" description="AB hydrolase-1" evidence="1">
    <location>
        <begin position="87"/>
        <end position="347"/>
    </location>
</feature>
<proteinExistence type="predicted"/>
<comment type="caution">
    <text evidence="2">The sequence shown here is derived from an EMBL/GenBank/DDBJ whole genome shotgun (WGS) entry which is preliminary data.</text>
</comment>
<dbReference type="AlphaFoldDB" id="A0A9N8H9N0"/>
<reference evidence="2" key="1">
    <citation type="submission" date="2020-06" db="EMBL/GenBank/DDBJ databases">
        <authorList>
            <consortium name="Plant Systems Biology data submission"/>
        </authorList>
    </citation>
    <scope>NUCLEOTIDE SEQUENCE</scope>
    <source>
        <strain evidence="2">D6</strain>
    </source>
</reference>
<dbReference type="InterPro" id="IPR029058">
    <property type="entry name" value="AB_hydrolase_fold"/>
</dbReference>
<evidence type="ECO:0000313" key="2">
    <source>
        <dbReference type="EMBL" id="CAB9504445.1"/>
    </source>
</evidence>
<accession>A0A9N8H9N0</accession>
<dbReference type="Pfam" id="PF12697">
    <property type="entry name" value="Abhydrolase_6"/>
    <property type="match status" value="1"/>
</dbReference>
<name>A0A9N8H9N0_9STRA</name>
<sequence>MLAMMTLLHGVSAFQGASLATSSATRHGSVISNSQLNAATSLLPDFSALPTTSSNSNVQLRTYTHDGWTLKYRYKPAAKGKENEPPLLLVHPVGIGMSSWYWDEFMTSWNDGGAVYAPDLIGCGIDNGSDAWNPQERGLFFPLSWVKGCETLLQQVIMQSNYNNNNPLSSLLPQKKTVTVVTQGGLAPVGVMLAARNPDTVSRLVMSSPPTWAEMTTPVPEAELEKNYNFLQSNLGGVAFGALESEWAIRFFSNLFLFQGNADDTWMQECLQECRHVNARPPIQAFNAGLMQHRSYQEELTALSQPTTIVQGKGDNNRIPLRQEYETEMKDCSVVTLPEGLNVLPWESAGLFAKTVQEAQEKLARVKRGW</sequence>
<dbReference type="InterPro" id="IPR000073">
    <property type="entry name" value="AB_hydrolase_1"/>
</dbReference>
<evidence type="ECO:0000259" key="1">
    <source>
        <dbReference type="Pfam" id="PF12697"/>
    </source>
</evidence>
<dbReference type="EMBL" id="CAICTM010000196">
    <property type="protein sequence ID" value="CAB9504445.1"/>
    <property type="molecule type" value="Genomic_DNA"/>
</dbReference>
<dbReference type="OrthoDB" id="199322at2759"/>
<evidence type="ECO:0000313" key="3">
    <source>
        <dbReference type="Proteomes" id="UP001153069"/>
    </source>
</evidence>
<keyword evidence="3" id="KW-1185">Reference proteome</keyword>
<dbReference type="SUPFAM" id="SSF53474">
    <property type="entry name" value="alpha/beta-Hydrolases"/>
    <property type="match status" value="1"/>
</dbReference>
<dbReference type="Gene3D" id="3.40.50.1820">
    <property type="entry name" value="alpha/beta hydrolase"/>
    <property type="match status" value="1"/>
</dbReference>
<organism evidence="2 3">
    <name type="scientific">Seminavis robusta</name>
    <dbReference type="NCBI Taxonomy" id="568900"/>
    <lineage>
        <taxon>Eukaryota</taxon>
        <taxon>Sar</taxon>
        <taxon>Stramenopiles</taxon>
        <taxon>Ochrophyta</taxon>
        <taxon>Bacillariophyta</taxon>
        <taxon>Bacillariophyceae</taxon>
        <taxon>Bacillariophycidae</taxon>
        <taxon>Naviculales</taxon>
        <taxon>Naviculaceae</taxon>
        <taxon>Seminavis</taxon>
    </lineage>
</organism>
<dbReference type="Proteomes" id="UP001153069">
    <property type="component" value="Unassembled WGS sequence"/>
</dbReference>
<gene>
    <name evidence="2" type="ORF">SEMRO_197_G083850.1</name>
</gene>